<organism evidence="2 3">
    <name type="scientific">Clostridium scindens (strain ATCC 35704 / DSM 5676 / VPI 13733 / 19)</name>
    <dbReference type="NCBI Taxonomy" id="411468"/>
    <lineage>
        <taxon>Bacteria</taxon>
        <taxon>Bacillati</taxon>
        <taxon>Bacillota</taxon>
        <taxon>Clostridia</taxon>
        <taxon>Lachnospirales</taxon>
        <taxon>Lachnospiraceae</taxon>
    </lineage>
</organism>
<dbReference type="AlphaFoldDB" id="B0NA12"/>
<dbReference type="eggNOG" id="COG5283">
    <property type="taxonomic scope" value="Bacteria"/>
</dbReference>
<reference evidence="2 3" key="1">
    <citation type="journal article" date="2019" name="Appl. Environ. Microbiol.">
        <title>Clostridium scindens ATCC 35704: integration of nutritional requirements, the complete genome sequence, and global transcriptional responses to bile acids.</title>
        <authorList>
            <person name="Devendran S."/>
            <person name="Shrestha R."/>
            <person name="Alves J.M.P."/>
            <person name="Wolf P.G."/>
            <person name="Ly L."/>
            <person name="Hernandez A.G."/>
            <person name="Mendez-Garcia C."/>
            <person name="Inboden A."/>
            <person name="Wiley J."/>
            <person name="Paul O."/>
            <person name="Allen A."/>
            <person name="Springer E."/>
            <person name="Wright C.L."/>
            <person name="Fields C.J."/>
            <person name="Daniel S.L."/>
            <person name="Ridlon J.M."/>
        </authorList>
    </citation>
    <scope>NUCLEOTIDE SEQUENCE [LARGE SCALE GENOMIC DNA]</scope>
    <source>
        <strain evidence="2 3">ATCC 35704</strain>
    </source>
</reference>
<evidence type="ECO:0000259" key="1">
    <source>
        <dbReference type="Pfam" id="PF10145"/>
    </source>
</evidence>
<evidence type="ECO:0000313" key="2">
    <source>
        <dbReference type="EMBL" id="QBF72946.1"/>
    </source>
</evidence>
<proteinExistence type="predicted"/>
<dbReference type="HOGENOM" id="CLU_291830_0_0_9"/>
<dbReference type="KEGG" id="csci:HDCHBGLK_00291"/>
<dbReference type="Pfam" id="PF10145">
    <property type="entry name" value="PhageMin_Tail"/>
    <property type="match status" value="1"/>
</dbReference>
<gene>
    <name evidence="2" type="ORF">HDCHBGLK_00291</name>
</gene>
<dbReference type="OrthoDB" id="28713at2"/>
<dbReference type="InterPro" id="IPR010090">
    <property type="entry name" value="Phage_tape_meas"/>
</dbReference>
<evidence type="ECO:0000313" key="3">
    <source>
        <dbReference type="Proteomes" id="UP000289664"/>
    </source>
</evidence>
<dbReference type="NCBIfam" id="TIGR01760">
    <property type="entry name" value="tape_meas_TP901"/>
    <property type="match status" value="1"/>
</dbReference>
<dbReference type="PANTHER" id="PTHR37813:SF1">
    <property type="entry name" value="FELS-2 PROPHAGE PROTEIN"/>
    <property type="match status" value="1"/>
</dbReference>
<sequence length="1045" mass="113230">MAAGIELAPLVTKLKVDTEQFKKDMKNAATLGKSEADRVEKSLSGLTRTGQTLGKVGSVLTKSVTLPIVGVGVATTKMAVDFESNFAKVSTLLDDGVVDFAEYKDSLISGSNETKVAVDEYSESVYQAISAGVDQTKAVEFTTEAMKLAKGGFTSGASAVDILTTAINGYNLSAEDATKLSDMLITTQNLGKTTVNELSSSMGKVIPIASSVNFGMNELSASYAQLTKNGIATAEAGTYLKQMLSELGKTGSTSDKALRELTGKGFAELKKEGVATSDILNMMSQYAEKNGMTLKDMFGSVEAGSAALVLAKGNGQEYNGMLDAMNKSAGATQSAFDKMDATPAEQLKGALNKLRNEGIKIGASFIPVITKVSEVLSKAGDAFAGLSEQEQQNVIKWMALAAAVGPVLKVVGGGIGTFTKLSSVMSGASTALGSLGGTGLVGGMGSLASICAPLVVGVAAVGAGMYAAHENTQLMKRSVIESSDEMSGMEKVLAKLNGVEVKSREELEKLGLVHKEFSDDISKEFQKEVEKSTEALQEFGVFLNEIGFDDVISQEESAEFTRRVSEMCQEAVDTISGKKEESQKALKELFVADDEVIDESEQRVLDILSRSSDNQISEVQKLQDEILAIKQAAVNEGRALNDQEIAAVEEKTQRIKQIELENLGGTQEEIMYAKNEFAARVKNLDAKSASDLMQEKAKARDDEIVQIQASYDTQIEMLKSKAAECTGAEREEMEKQIANLESDKQKKIDKQNELYDEYMNIIKEKNPELLDVINKFNGTILTNEDKACQERLYNMMNHYDGLNQITESGCYQIYNKEAGMWQNMRVTVDENTGAIVGIYNESTAECGGYTEKMAQDAENMASRQSGAYQAIGSSMGLYVSNTGQIMDANGNVVKSMDDLKLHTDGTRTGIVNINNTPYNITVNKDGTISALQEINDKADYATRDRTIHIAAQYMDNPSIAAWDGVTELHHFNGLDNVPYDGYRAVLHKGERVLTSEENKEYSSGRDNTNYDYIRNIVRSEIKGIVIELNDREMGRAYSRWSEGRA</sequence>
<dbReference type="PANTHER" id="PTHR37813">
    <property type="entry name" value="FELS-2 PROPHAGE PROTEIN"/>
    <property type="match status" value="1"/>
</dbReference>
<dbReference type="Proteomes" id="UP000289664">
    <property type="component" value="Chromosome"/>
</dbReference>
<protein>
    <recommendedName>
        <fullName evidence="1">Phage tail tape measure protein domain-containing protein</fullName>
    </recommendedName>
</protein>
<dbReference type="GeneID" id="62694531"/>
<dbReference type="STRING" id="411468.CLOSCI_00278"/>
<name>B0NA12_CLOS5</name>
<dbReference type="RefSeq" id="WP_004605834.1">
    <property type="nucleotide sequence ID" value="NZ_CP036170.1"/>
</dbReference>
<keyword evidence="3" id="KW-1185">Reference proteome</keyword>
<feature type="domain" description="Phage tail tape measure protein" evidence="1">
    <location>
        <begin position="109"/>
        <end position="299"/>
    </location>
</feature>
<dbReference type="EMBL" id="CP036170">
    <property type="protein sequence ID" value="QBF72946.1"/>
    <property type="molecule type" value="Genomic_DNA"/>
</dbReference>
<accession>B0NA12</accession>